<accession>A0A9P8A9J8</accession>
<evidence type="ECO:0000256" key="10">
    <source>
        <dbReference type="ARBA" id="ARBA00022989"/>
    </source>
</evidence>
<dbReference type="InterPro" id="IPR033370">
    <property type="entry name" value="COG1"/>
</dbReference>
<dbReference type="Pfam" id="PF07281">
    <property type="entry name" value="INSIG"/>
    <property type="match status" value="1"/>
</dbReference>
<evidence type="ECO:0000256" key="8">
    <source>
        <dbReference type="ARBA" id="ARBA00022824"/>
    </source>
</evidence>
<dbReference type="InterPro" id="IPR025929">
    <property type="entry name" value="INSIG_fam"/>
</dbReference>
<reference evidence="15" key="1">
    <citation type="submission" date="2021-07" db="EMBL/GenBank/DDBJ databases">
        <title>Draft genome of Mortierella alpina, strain LL118, isolated from an aspen leaf litter sample.</title>
        <authorList>
            <person name="Yang S."/>
            <person name="Vinatzer B.A."/>
        </authorList>
    </citation>
    <scope>NUCLEOTIDE SEQUENCE</scope>
    <source>
        <strain evidence="15">LL118</strain>
    </source>
</reference>
<evidence type="ECO:0000256" key="5">
    <source>
        <dbReference type="ARBA" id="ARBA00020978"/>
    </source>
</evidence>
<dbReference type="PANTHER" id="PTHR31658">
    <property type="entry name" value="CONSERVED OLIGOMERIC GOLGI COMPLEX SUBUNIT 1"/>
    <property type="match status" value="1"/>
</dbReference>
<evidence type="ECO:0000256" key="14">
    <source>
        <dbReference type="SAM" id="Phobius"/>
    </source>
</evidence>
<keyword evidence="6" id="KW-0813">Transport</keyword>
<sequence>MEIDLYDMDLQVDLDVGFDITMTKDDLLLSTLTPSSSSSSLYKMLEQPHLYRRGIAYTMTTITTTTTTTTTTSSPPISPITAEGARAQASGRDSFGFFPASFQPQEGEGEEEEDPADDEYMYEDEEVLEPVQLLSGLGLVSDGPYLFLFDKALSLYFPIRALILFVLGFLFSVVIDHLQTEHHMIEYPSGISQLWDTASWLPPTCGAAAVLVGTIYPLGDYLWWGQRVERNNRDWSSVMRCFGGFIGVNYAASKLPWTSSLQVSCTLALISVGLWFWFDRTAHGFMISLTVASMGTITTTTARTTGVRRERATMTTMMATEKQQPGPVDADELFMKLSVPELNVYERRTRQDIENKKQELRMMVGERYRDLIGAADCIVRMKETALMVQDNISKMRHSCDIHALKRNVAAKTTKARSGSMDDMQKSLYTSAAQIKLLADVPEQIWRNIESNSYLTASRLYLISKAIYKNLNAGLEDEEHQSVRVMETFPVVGRQWDAVSHFKAQILQKSHHHLKATKESDQVVVETLCAIMLLDDVTVKDMYKLFLAQRQTAIREILDSQSEDIGAQIVQAIGILQATLFHISGVFLEPEPGRVSALERHLKSLQQTFSSPSSATPSSVTHGDVLAPSALQPSASPHTHSASVITRLYPTTPNIHLLVRYLPESIQNFTPFIRLDGQRASFSQQDAIQGVRHWIEDVKTMFSNRFERLLKQVRTSSDLVAIRARVWAVLQADEYALETKSTKSPWNDVCSTLLGDAFSIWNQILRSGYTKAFQDVIISSLGELLQQPTKLLRPRLGDLDHPEDPNHDIGRFLWHDNAIARGGAGATVSLPSATEPLIRKIREYVAGKTELVAQVTSAFEETLVAIRSDQEQALVFNKESVFGTLLEDGDGDDEDDVLHHHERLDLFGAKADTFELVEFYQSHCVEVIKAYSLRLEELVQEAVRKPENTRNTIPAMDRAMTVGRVASGLASMGWTLQRTLVPPKDSAQASNFAQARAAKVKIESQVQGLVAALQNVYLLSHRAWIESVEWTLTRNIKRYLNESSWTDVADLAWEPITSATGTSNLPSSSSSSSSSIRGSPANSSSRTVPPSSTSSVKASEESKTLLPFHVSTRLVSALYQIVQEMHRVGTGFMSPELIQILAAKAARIVLDAVDQFLSKIAPASGSSPEGASSTPVVMTEKGALQLLFDLKFLKWIFQSSIDQDATLTQLVRSVTGRTKDHIDPINLAVFEKPLEVNAERQYGRVAVLLGLLVQLNPVESKRKANVVEKSPHVFAMAPLTARFTLLPIGQKMTGRVI</sequence>
<proteinExistence type="inferred from homology"/>
<evidence type="ECO:0000256" key="3">
    <source>
        <dbReference type="ARBA" id="ARBA00006653"/>
    </source>
</evidence>
<keyword evidence="9" id="KW-0653">Protein transport</keyword>
<name>A0A9P8A9J8_MORAP</name>
<evidence type="ECO:0000256" key="2">
    <source>
        <dbReference type="ARBA" id="ARBA00004477"/>
    </source>
</evidence>
<organism evidence="15 16">
    <name type="scientific">Mortierella alpina</name>
    <name type="common">Oleaginous fungus</name>
    <name type="synonym">Mortierella renispora</name>
    <dbReference type="NCBI Taxonomy" id="64518"/>
    <lineage>
        <taxon>Eukaryota</taxon>
        <taxon>Fungi</taxon>
        <taxon>Fungi incertae sedis</taxon>
        <taxon>Mucoromycota</taxon>
        <taxon>Mortierellomycotina</taxon>
        <taxon>Mortierellomycetes</taxon>
        <taxon>Mortierellales</taxon>
        <taxon>Mortierellaceae</taxon>
        <taxon>Mortierella</taxon>
    </lineage>
</organism>
<keyword evidence="11" id="KW-0333">Golgi apparatus</keyword>
<keyword evidence="7 14" id="KW-0812">Transmembrane</keyword>
<comment type="similarity">
    <text evidence="4">Belongs to the INSIG family.</text>
</comment>
<dbReference type="GO" id="GO:0005789">
    <property type="term" value="C:endoplasmic reticulum membrane"/>
    <property type="evidence" value="ECO:0007669"/>
    <property type="project" value="UniProtKB-SubCell"/>
</dbReference>
<evidence type="ECO:0000256" key="4">
    <source>
        <dbReference type="ARBA" id="ARBA00007475"/>
    </source>
</evidence>
<keyword evidence="8" id="KW-0256">Endoplasmic reticulum</keyword>
<dbReference type="GO" id="GO:0000139">
    <property type="term" value="C:Golgi membrane"/>
    <property type="evidence" value="ECO:0007669"/>
    <property type="project" value="UniProtKB-SubCell"/>
</dbReference>
<dbReference type="Pfam" id="PF08700">
    <property type="entry name" value="VPS51_Exo84_N"/>
    <property type="match status" value="1"/>
</dbReference>
<comment type="caution">
    <text evidence="15">The sequence shown here is derived from an EMBL/GenBank/DDBJ whole genome shotgun (WGS) entry which is preliminary data.</text>
</comment>
<feature type="transmembrane region" description="Helical" evidence="14">
    <location>
        <begin position="161"/>
        <end position="180"/>
    </location>
</feature>
<comment type="similarity">
    <text evidence="3">Belongs to the COG1 family.</text>
</comment>
<gene>
    <name evidence="15" type="ORF">KVV02_005195</name>
</gene>
<dbReference type="Proteomes" id="UP000717515">
    <property type="component" value="Unassembled WGS sequence"/>
</dbReference>
<keyword evidence="10 14" id="KW-1133">Transmembrane helix</keyword>
<evidence type="ECO:0000256" key="11">
    <source>
        <dbReference type="ARBA" id="ARBA00023034"/>
    </source>
</evidence>
<evidence type="ECO:0000256" key="13">
    <source>
        <dbReference type="SAM" id="MobiDB-lite"/>
    </source>
</evidence>
<evidence type="ECO:0000256" key="12">
    <source>
        <dbReference type="ARBA" id="ARBA00023136"/>
    </source>
</evidence>
<evidence type="ECO:0000313" key="15">
    <source>
        <dbReference type="EMBL" id="KAG9324956.1"/>
    </source>
</evidence>
<evidence type="ECO:0000256" key="9">
    <source>
        <dbReference type="ARBA" id="ARBA00022927"/>
    </source>
</evidence>
<dbReference type="GO" id="GO:0017119">
    <property type="term" value="C:Golgi transport complex"/>
    <property type="evidence" value="ECO:0007669"/>
    <property type="project" value="InterPro"/>
</dbReference>
<evidence type="ECO:0000256" key="1">
    <source>
        <dbReference type="ARBA" id="ARBA00004395"/>
    </source>
</evidence>
<keyword evidence="12 14" id="KW-0472">Membrane</keyword>
<feature type="transmembrane region" description="Helical" evidence="14">
    <location>
        <begin position="259"/>
        <end position="278"/>
    </location>
</feature>
<protein>
    <recommendedName>
        <fullName evidence="5">Conserved oligomeric Golgi complex subunit 1</fullName>
    </recommendedName>
</protein>
<dbReference type="PANTHER" id="PTHR31658:SF0">
    <property type="entry name" value="CONSERVED OLIGOMERIC GOLGI COMPLEX SUBUNIT 1"/>
    <property type="match status" value="1"/>
</dbReference>
<dbReference type="GO" id="GO:0015031">
    <property type="term" value="P:protein transport"/>
    <property type="evidence" value="ECO:0007669"/>
    <property type="project" value="UniProtKB-KW"/>
</dbReference>
<dbReference type="EMBL" id="JAIFTL010000052">
    <property type="protein sequence ID" value="KAG9324956.1"/>
    <property type="molecule type" value="Genomic_DNA"/>
</dbReference>
<evidence type="ECO:0000313" key="16">
    <source>
        <dbReference type="Proteomes" id="UP000717515"/>
    </source>
</evidence>
<dbReference type="GO" id="GO:0006891">
    <property type="term" value="P:intra-Golgi vesicle-mediated transport"/>
    <property type="evidence" value="ECO:0007669"/>
    <property type="project" value="InterPro"/>
</dbReference>
<feature type="compositionally biased region" description="Low complexity" evidence="13">
    <location>
        <begin position="1060"/>
        <end position="1096"/>
    </location>
</feature>
<comment type="subcellular location">
    <subcellularLocation>
        <location evidence="2">Endoplasmic reticulum membrane</location>
        <topology evidence="2">Multi-pass membrane protein</topology>
    </subcellularLocation>
    <subcellularLocation>
        <location evidence="1">Golgi apparatus membrane</location>
        <topology evidence="1">Peripheral membrane protein</topology>
    </subcellularLocation>
</comment>
<evidence type="ECO:0000256" key="7">
    <source>
        <dbReference type="ARBA" id="ARBA00022692"/>
    </source>
</evidence>
<evidence type="ECO:0000256" key="6">
    <source>
        <dbReference type="ARBA" id="ARBA00022448"/>
    </source>
</evidence>
<feature type="region of interest" description="Disordered" evidence="13">
    <location>
        <begin position="1060"/>
        <end position="1097"/>
    </location>
</feature>